<dbReference type="FunFam" id="1.20.1270.60:FF:000021">
    <property type="entry name" value="Endophilin-A2 isoform 1"/>
    <property type="match status" value="1"/>
</dbReference>
<dbReference type="GO" id="GO:0097484">
    <property type="term" value="P:dendrite extension"/>
    <property type="evidence" value="ECO:0007669"/>
    <property type="project" value="Ensembl"/>
</dbReference>
<dbReference type="GO" id="GO:0008289">
    <property type="term" value="F:lipid binding"/>
    <property type="evidence" value="ECO:0007669"/>
    <property type="project" value="UniProtKB-KW"/>
</dbReference>
<gene>
    <name evidence="17" type="primary">SH3GL2</name>
</gene>
<reference evidence="17" key="3">
    <citation type="submission" date="2025-09" db="UniProtKB">
        <authorList>
            <consortium name="Ensembl"/>
        </authorList>
    </citation>
    <scope>IDENTIFICATION</scope>
    <source>
        <strain evidence="17">Thoroughbred</strain>
    </source>
</reference>
<protein>
    <submittedName>
        <fullName evidence="17">SH3 domain containing GRB2 like 2, endophilin A1</fullName>
    </submittedName>
</protein>
<dbReference type="GO" id="GO:0098974">
    <property type="term" value="P:postsynaptic actin cytoskeleton organization"/>
    <property type="evidence" value="ECO:0007669"/>
    <property type="project" value="Ensembl"/>
</dbReference>
<keyword evidence="11 14" id="KW-0472">Membrane</keyword>
<dbReference type="SMART" id="SM00326">
    <property type="entry name" value="SH3"/>
    <property type="match status" value="1"/>
</dbReference>
<dbReference type="GO" id="GO:0048488">
    <property type="term" value="P:synaptic vesicle endocytosis"/>
    <property type="evidence" value="ECO:0007669"/>
    <property type="project" value="Ensembl"/>
</dbReference>
<keyword evidence="14" id="KW-1133">Transmembrane helix</keyword>
<keyword evidence="8" id="KW-0967">Endosome</keyword>
<comment type="similarity">
    <text evidence="4">Belongs to the endophilin family.</text>
</comment>
<dbReference type="GO" id="GO:0043409">
    <property type="term" value="P:negative regulation of MAPK cascade"/>
    <property type="evidence" value="ECO:0007669"/>
    <property type="project" value="Ensembl"/>
</dbReference>
<evidence type="ECO:0000256" key="13">
    <source>
        <dbReference type="SAM" id="MobiDB-lite"/>
    </source>
</evidence>
<feature type="domain" description="BAR" evidence="16">
    <location>
        <begin position="94"/>
        <end position="325"/>
    </location>
</feature>
<evidence type="ECO:0000313" key="17">
    <source>
        <dbReference type="Ensembl" id="ENSECAP00000066015.1"/>
    </source>
</evidence>
<evidence type="ECO:0000256" key="11">
    <source>
        <dbReference type="ARBA" id="ARBA00023136"/>
    </source>
</evidence>
<evidence type="ECO:0000256" key="3">
    <source>
        <dbReference type="ARBA" id="ARBA00004496"/>
    </source>
</evidence>
<evidence type="ECO:0000256" key="2">
    <source>
        <dbReference type="ARBA" id="ARBA00004412"/>
    </source>
</evidence>
<dbReference type="GO" id="GO:0010629">
    <property type="term" value="P:negative regulation of gene expression"/>
    <property type="evidence" value="ECO:0007669"/>
    <property type="project" value="Ensembl"/>
</dbReference>
<dbReference type="GO" id="GO:0098793">
    <property type="term" value="C:presynapse"/>
    <property type="evidence" value="ECO:0000318"/>
    <property type="project" value="GO_Central"/>
</dbReference>
<dbReference type="SMART" id="SM00721">
    <property type="entry name" value="BAR"/>
    <property type="match status" value="1"/>
</dbReference>
<sequence length="428" mass="48763">MDESFSRLSEHVWLTLVAEVFLLWVLALPSLNLIRRGQERGIALASVISAHRRRQQELLAPRLCLTSLVFHVHQGNQNENLPVSTLFRRRKKVSEKVGGAEGTKLDDDFKEMERKVDVTSRAVMEIMTKTIEYLQPNPASRAKLSMINTMSKIRGQEKGPGYPQAEALLAEAMLKFGRELGDDCNFGPALGEVGEAMRELSEVKDSLDMEVKQNFIDPLQNLHDKDLREIQHHLKKLEGRRLDFDYKKKRQGKIPDEELRQALEKFDESKEIAESSMFNLLEMDIEQVSQLSALVQAQLEYHKQAVQILQQVTVRLEERIRQASSQPRREYQPKPRMSLEFPTGDSTQPNGGLSHTGTPKPAGAPMDQPCCRALYDFEPENEGELGFKEGDIITLTNQIDENWYEGMLHGQSGFFPINYVEILVALPH</sequence>
<keyword evidence="5 12" id="KW-0728">SH3 domain</keyword>
<dbReference type="PROSITE" id="PS50002">
    <property type="entry name" value="SH3"/>
    <property type="match status" value="1"/>
</dbReference>
<evidence type="ECO:0000256" key="14">
    <source>
        <dbReference type="SAM" id="Phobius"/>
    </source>
</evidence>
<dbReference type="GO" id="GO:0048471">
    <property type="term" value="C:perinuclear region of cytoplasm"/>
    <property type="evidence" value="ECO:0007669"/>
    <property type="project" value="Ensembl"/>
</dbReference>
<dbReference type="CDD" id="cd07613">
    <property type="entry name" value="BAR_Endophilin_A1"/>
    <property type="match status" value="1"/>
</dbReference>
<dbReference type="SUPFAM" id="SSF103657">
    <property type="entry name" value="BAR/IMD domain-like"/>
    <property type="match status" value="1"/>
</dbReference>
<dbReference type="PANTHER" id="PTHR14167:SF50">
    <property type="entry name" value="ENDOPHILIN-A1"/>
    <property type="match status" value="1"/>
</dbReference>
<evidence type="ECO:0000256" key="7">
    <source>
        <dbReference type="ARBA" id="ARBA00022583"/>
    </source>
</evidence>
<proteinExistence type="inferred from homology"/>
<reference evidence="17 18" key="1">
    <citation type="journal article" date="2009" name="Science">
        <title>Genome sequence, comparative analysis, and population genetics of the domestic horse.</title>
        <authorList>
            <consortium name="Broad Institute Genome Sequencing Platform"/>
            <consortium name="Broad Institute Whole Genome Assembly Team"/>
            <person name="Wade C.M."/>
            <person name="Giulotto E."/>
            <person name="Sigurdsson S."/>
            <person name="Zoli M."/>
            <person name="Gnerre S."/>
            <person name="Imsland F."/>
            <person name="Lear T.L."/>
            <person name="Adelson D.L."/>
            <person name="Bailey E."/>
            <person name="Bellone R.R."/>
            <person name="Bloecker H."/>
            <person name="Distl O."/>
            <person name="Edgar R.C."/>
            <person name="Garber M."/>
            <person name="Leeb T."/>
            <person name="Mauceli E."/>
            <person name="MacLeod J.N."/>
            <person name="Penedo M.C.T."/>
            <person name="Raison J.M."/>
            <person name="Sharpe T."/>
            <person name="Vogel J."/>
            <person name="Andersson L."/>
            <person name="Antczak D.F."/>
            <person name="Biagi T."/>
            <person name="Binns M.M."/>
            <person name="Chowdhary B.P."/>
            <person name="Coleman S.J."/>
            <person name="Della Valle G."/>
            <person name="Fryc S."/>
            <person name="Guerin G."/>
            <person name="Hasegawa T."/>
            <person name="Hill E.W."/>
            <person name="Jurka J."/>
            <person name="Kiialainen A."/>
            <person name="Lindgren G."/>
            <person name="Liu J."/>
            <person name="Magnani E."/>
            <person name="Mickelson J.R."/>
            <person name="Murray J."/>
            <person name="Nergadze S.G."/>
            <person name="Onofrio R."/>
            <person name="Pedroni S."/>
            <person name="Piras M.F."/>
            <person name="Raudsepp T."/>
            <person name="Rocchi M."/>
            <person name="Roeed K.H."/>
            <person name="Ryder O.A."/>
            <person name="Searle S."/>
            <person name="Skow L."/>
            <person name="Swinburne J.E."/>
            <person name="Syvaenen A.C."/>
            <person name="Tozaki T."/>
            <person name="Valberg S.J."/>
            <person name="Vaudin M."/>
            <person name="White J.R."/>
            <person name="Zody M.C."/>
            <person name="Lander E.S."/>
            <person name="Lindblad-Toh K."/>
        </authorList>
    </citation>
    <scope>NUCLEOTIDE SEQUENCE [LARGE SCALE GENOMIC DNA]</scope>
    <source>
        <strain evidence="17 18">Thoroughbred</strain>
    </source>
</reference>
<dbReference type="Gene3D" id="2.30.30.40">
    <property type="entry name" value="SH3 Domains"/>
    <property type="match status" value="1"/>
</dbReference>
<dbReference type="GO" id="GO:0042802">
    <property type="term" value="F:identical protein binding"/>
    <property type="evidence" value="ECO:0007669"/>
    <property type="project" value="Ensembl"/>
</dbReference>
<dbReference type="AlphaFoldDB" id="A0A9L0RTR8"/>
<keyword evidence="9" id="KW-0175">Coiled coil</keyword>
<dbReference type="InterPro" id="IPR027267">
    <property type="entry name" value="AH/BAR_dom_sf"/>
</dbReference>
<accession>A0A9L0RTR8</accession>
<dbReference type="GO" id="GO:0098684">
    <property type="term" value="C:photoreceptor ribbon synapse"/>
    <property type="evidence" value="ECO:0007669"/>
    <property type="project" value="Ensembl"/>
</dbReference>
<evidence type="ECO:0000256" key="6">
    <source>
        <dbReference type="ARBA" id="ARBA00022490"/>
    </source>
</evidence>
<dbReference type="GO" id="GO:0016020">
    <property type="term" value="C:membrane"/>
    <property type="evidence" value="ECO:0007669"/>
    <property type="project" value="UniProtKB-SubCell"/>
</dbReference>
<evidence type="ECO:0000256" key="1">
    <source>
        <dbReference type="ARBA" id="ARBA00004170"/>
    </source>
</evidence>
<keyword evidence="7" id="KW-0254">Endocytosis</keyword>
<comment type="subcellular location">
    <subcellularLocation>
        <location evidence="3">Cytoplasm</location>
    </subcellularLocation>
    <subcellularLocation>
        <location evidence="2">Early endosome</location>
    </subcellularLocation>
    <subcellularLocation>
        <location evidence="1">Membrane</location>
        <topology evidence="1">Peripheral membrane protein</topology>
    </subcellularLocation>
</comment>
<keyword evidence="10" id="KW-0446">Lipid-binding</keyword>
<dbReference type="CDD" id="cd11803">
    <property type="entry name" value="SH3_Endophilin_A"/>
    <property type="match status" value="1"/>
</dbReference>
<dbReference type="GO" id="GO:0005769">
    <property type="term" value="C:early endosome"/>
    <property type="evidence" value="ECO:0007669"/>
    <property type="project" value="UniProtKB-SubCell"/>
</dbReference>
<feature type="compositionally biased region" description="Polar residues" evidence="13">
    <location>
        <begin position="344"/>
        <end position="357"/>
    </location>
</feature>
<dbReference type="GeneTree" id="ENSGT00940000160529"/>
<evidence type="ECO:0000256" key="9">
    <source>
        <dbReference type="ARBA" id="ARBA00023054"/>
    </source>
</evidence>
<keyword evidence="18" id="KW-1185">Reference proteome</keyword>
<dbReference type="InterPro" id="IPR035824">
    <property type="entry name" value="Endophilin_A_SH3"/>
</dbReference>
<dbReference type="Gene3D" id="1.20.1270.60">
    <property type="entry name" value="Arfaptin homology (AH) domain/BAR domain"/>
    <property type="match status" value="1"/>
</dbReference>
<dbReference type="InterPro" id="IPR001452">
    <property type="entry name" value="SH3_domain"/>
</dbReference>
<dbReference type="InterPro" id="IPR004148">
    <property type="entry name" value="BAR_dom"/>
</dbReference>
<keyword evidence="6" id="KW-0963">Cytoplasm</keyword>
<evidence type="ECO:0000313" key="18">
    <source>
        <dbReference type="Proteomes" id="UP000002281"/>
    </source>
</evidence>
<dbReference type="GO" id="GO:0002090">
    <property type="term" value="P:regulation of receptor internalization"/>
    <property type="evidence" value="ECO:0007669"/>
    <property type="project" value="Ensembl"/>
</dbReference>
<dbReference type="Pfam" id="PF00018">
    <property type="entry name" value="SH3_1"/>
    <property type="match status" value="1"/>
</dbReference>
<feature type="transmembrane region" description="Helical" evidence="14">
    <location>
        <begin position="12"/>
        <end position="34"/>
    </location>
</feature>
<reference evidence="17" key="2">
    <citation type="submission" date="2025-08" db="UniProtKB">
        <authorList>
            <consortium name="Ensembl"/>
        </authorList>
    </citation>
    <scope>IDENTIFICATION</scope>
    <source>
        <strain evidence="17">Thoroughbred</strain>
    </source>
</reference>
<dbReference type="GO" id="GO:1990416">
    <property type="term" value="P:cellular response to brain-derived neurotrophic factor stimulus"/>
    <property type="evidence" value="ECO:0007669"/>
    <property type="project" value="Ensembl"/>
</dbReference>
<evidence type="ECO:0000256" key="8">
    <source>
        <dbReference type="ARBA" id="ARBA00022753"/>
    </source>
</evidence>
<dbReference type="Ensembl" id="ENSECAT00000138656.1">
    <property type="protein sequence ID" value="ENSECAP00000066015.1"/>
    <property type="gene ID" value="ENSECAG00000009922.4"/>
</dbReference>
<dbReference type="SUPFAM" id="SSF50044">
    <property type="entry name" value="SH3-domain"/>
    <property type="match status" value="1"/>
</dbReference>
<dbReference type="GO" id="GO:1905604">
    <property type="term" value="P:negative regulation of blood-brain barrier permeability"/>
    <property type="evidence" value="ECO:0007669"/>
    <property type="project" value="Ensembl"/>
</dbReference>
<dbReference type="PROSITE" id="PS51021">
    <property type="entry name" value="BAR"/>
    <property type="match status" value="1"/>
</dbReference>
<dbReference type="GO" id="GO:0099523">
    <property type="term" value="C:presynaptic cytosol"/>
    <property type="evidence" value="ECO:0007669"/>
    <property type="project" value="Ensembl"/>
</dbReference>
<evidence type="ECO:0000259" key="15">
    <source>
        <dbReference type="PROSITE" id="PS50002"/>
    </source>
</evidence>
<dbReference type="PRINTS" id="PR00452">
    <property type="entry name" value="SH3DOMAIN"/>
</dbReference>
<feature type="region of interest" description="Disordered" evidence="13">
    <location>
        <begin position="321"/>
        <end position="367"/>
    </location>
</feature>
<dbReference type="Proteomes" id="UP000002281">
    <property type="component" value="Chromosome 23"/>
</dbReference>
<evidence type="ECO:0000256" key="4">
    <source>
        <dbReference type="ARBA" id="ARBA00006697"/>
    </source>
</evidence>
<dbReference type="InterPro" id="IPR050384">
    <property type="entry name" value="Endophilin_SH3RF"/>
</dbReference>
<evidence type="ECO:0000256" key="12">
    <source>
        <dbReference type="PROSITE-ProRule" id="PRU00192"/>
    </source>
</evidence>
<evidence type="ECO:0000259" key="16">
    <source>
        <dbReference type="PROSITE" id="PS51021"/>
    </source>
</evidence>
<feature type="compositionally biased region" description="Basic and acidic residues" evidence="13">
    <location>
        <begin position="321"/>
        <end position="333"/>
    </location>
</feature>
<dbReference type="FunFam" id="2.30.30.40:FF:000053">
    <property type="entry name" value="endophilin-A1 isoform X2"/>
    <property type="match status" value="1"/>
</dbReference>
<dbReference type="InterPro" id="IPR036028">
    <property type="entry name" value="SH3-like_dom_sf"/>
</dbReference>
<organism evidence="17 18">
    <name type="scientific">Equus caballus</name>
    <name type="common">Horse</name>
    <dbReference type="NCBI Taxonomy" id="9796"/>
    <lineage>
        <taxon>Eukaryota</taxon>
        <taxon>Metazoa</taxon>
        <taxon>Chordata</taxon>
        <taxon>Craniata</taxon>
        <taxon>Vertebrata</taxon>
        <taxon>Euteleostomi</taxon>
        <taxon>Mammalia</taxon>
        <taxon>Eutheria</taxon>
        <taxon>Laurasiatheria</taxon>
        <taxon>Perissodactyla</taxon>
        <taxon>Equidae</taxon>
        <taxon>Equus</taxon>
    </lineage>
</organism>
<dbReference type="GO" id="GO:0098794">
    <property type="term" value="C:postsynapse"/>
    <property type="evidence" value="ECO:0007669"/>
    <property type="project" value="Ensembl"/>
</dbReference>
<keyword evidence="14" id="KW-0812">Transmembrane</keyword>
<feature type="domain" description="SH3" evidence="15">
    <location>
        <begin position="366"/>
        <end position="425"/>
    </location>
</feature>
<dbReference type="GO" id="GO:0098978">
    <property type="term" value="C:glutamatergic synapse"/>
    <property type="evidence" value="ECO:0000318"/>
    <property type="project" value="GO_Central"/>
</dbReference>
<evidence type="ECO:0000256" key="5">
    <source>
        <dbReference type="ARBA" id="ARBA00022443"/>
    </source>
</evidence>
<name>A0A9L0RTR8_HORSE</name>
<dbReference type="GO" id="GO:0005737">
    <property type="term" value="C:cytoplasm"/>
    <property type="evidence" value="ECO:0000318"/>
    <property type="project" value="GO_Central"/>
</dbReference>
<dbReference type="Pfam" id="PF03114">
    <property type="entry name" value="BAR"/>
    <property type="match status" value="1"/>
</dbReference>
<evidence type="ECO:0000256" key="10">
    <source>
        <dbReference type="ARBA" id="ARBA00023121"/>
    </source>
</evidence>
<dbReference type="GO" id="GO:0042059">
    <property type="term" value="P:negative regulation of epidermal growth factor receptor signaling pathway"/>
    <property type="evidence" value="ECO:0007669"/>
    <property type="project" value="Ensembl"/>
</dbReference>
<dbReference type="PANTHER" id="PTHR14167">
    <property type="entry name" value="SH3 DOMAIN-CONTAINING"/>
    <property type="match status" value="1"/>
</dbReference>